<proteinExistence type="predicted"/>
<dbReference type="STRING" id="745820.SAMN04488053_10870"/>
<feature type="region of interest" description="Disordered" evidence="1">
    <location>
        <begin position="66"/>
        <end position="85"/>
    </location>
</feature>
<evidence type="ECO:0000256" key="2">
    <source>
        <dbReference type="SAM" id="Phobius"/>
    </source>
</evidence>
<evidence type="ECO:0000313" key="3">
    <source>
        <dbReference type="EMBL" id="SDO17486.1"/>
    </source>
</evidence>
<dbReference type="RefSeq" id="WP_090843295.1">
    <property type="nucleotide sequence ID" value="NZ_FNIL01000008.1"/>
</dbReference>
<gene>
    <name evidence="3" type="ORF">SAMN04488053_10870</name>
</gene>
<name>A0A1H0HE53_9BACI</name>
<evidence type="ECO:0000256" key="1">
    <source>
        <dbReference type="SAM" id="MobiDB-lite"/>
    </source>
</evidence>
<organism evidence="3 4">
    <name type="scientific">Alkalicoccus daliensis</name>
    <dbReference type="NCBI Taxonomy" id="745820"/>
    <lineage>
        <taxon>Bacteria</taxon>
        <taxon>Bacillati</taxon>
        <taxon>Bacillota</taxon>
        <taxon>Bacilli</taxon>
        <taxon>Bacillales</taxon>
        <taxon>Bacillaceae</taxon>
        <taxon>Alkalicoccus</taxon>
    </lineage>
</organism>
<feature type="transmembrane region" description="Helical" evidence="2">
    <location>
        <begin position="112"/>
        <end position="129"/>
    </location>
</feature>
<keyword evidence="2" id="KW-0472">Membrane</keyword>
<keyword evidence="4" id="KW-1185">Reference proteome</keyword>
<accession>A0A1H0HE53</accession>
<dbReference type="Pfam" id="PF09579">
    <property type="entry name" value="Spore_YtfJ"/>
    <property type="match status" value="1"/>
</dbReference>
<dbReference type="AlphaFoldDB" id="A0A1H0HE53"/>
<protein>
    <submittedName>
        <fullName evidence="3">Uncharacterized spore protein YtfJ</fullName>
    </submittedName>
</protein>
<reference evidence="4" key="1">
    <citation type="submission" date="2016-10" db="EMBL/GenBank/DDBJ databases">
        <authorList>
            <person name="Varghese N."/>
            <person name="Submissions S."/>
        </authorList>
    </citation>
    <scope>NUCLEOTIDE SEQUENCE [LARGE SCALE GENOMIC DNA]</scope>
    <source>
        <strain evidence="4">CGMCC 1.10369</strain>
    </source>
</reference>
<sequence length="132" mass="14469">MDKYYYTRGVINMSEEKLPKSFPLKSIFDKFAEKRDVTLVYGDPIKLEHRTILPVAKVKYSVGAGSGYEDGDENKKGSGGVGGGGQFSIKPVGVYDITDEKTTYKPVVPLELIFIIPVIITGIAMLFGAKSK</sequence>
<dbReference type="EMBL" id="FNIL01000008">
    <property type="protein sequence ID" value="SDO17486.1"/>
    <property type="molecule type" value="Genomic_DNA"/>
</dbReference>
<dbReference type="OrthoDB" id="2427409at2"/>
<dbReference type="Proteomes" id="UP000198778">
    <property type="component" value="Unassembled WGS sequence"/>
</dbReference>
<keyword evidence="2" id="KW-1133">Transmembrane helix</keyword>
<evidence type="ECO:0000313" key="4">
    <source>
        <dbReference type="Proteomes" id="UP000198778"/>
    </source>
</evidence>
<keyword evidence="2" id="KW-0812">Transmembrane</keyword>
<dbReference type="InterPro" id="IPR014229">
    <property type="entry name" value="Spore_YtfJ"/>
</dbReference>